<dbReference type="AlphaFoldDB" id="A0A8S9GK36"/>
<protein>
    <submittedName>
        <fullName evidence="1">Uncharacterized protein</fullName>
    </submittedName>
</protein>
<reference evidence="2 3" key="3">
    <citation type="journal article" date="2020" name="BMC Genomics">
        <title>Intraspecific diversification of the crop wild relative Brassica cretica Lam. using demographic model selection.</title>
        <authorList>
            <person name="Kioukis A."/>
            <person name="Michalopoulou V.A."/>
            <person name="Briers L."/>
            <person name="Pirintsos S."/>
            <person name="Studholme D.J."/>
            <person name="Pavlidis P."/>
            <person name="Sarris P.F."/>
        </authorList>
    </citation>
    <scope>NUCLEOTIDE SEQUENCE [LARGE SCALE GENOMIC DNA]</scope>
    <source>
        <strain evidence="3">cv. PFS-1207/04</strain>
        <strain evidence="2">PFS-1207/04</strain>
    </source>
</reference>
<evidence type="ECO:0000313" key="2">
    <source>
        <dbReference type="EMBL" id="KAF3607837.1"/>
    </source>
</evidence>
<dbReference type="EMBL" id="QGKY02001925">
    <property type="protein sequence ID" value="KAF2545939.1"/>
    <property type="molecule type" value="Genomic_DNA"/>
</dbReference>
<keyword evidence="3" id="KW-1185">Reference proteome</keyword>
<sequence length="49" mass="5832">MKNRERSDEEQVYSNLRGKLMKNDMEDGMEFPLLLKKEVKTLEQSESIL</sequence>
<evidence type="ECO:0000313" key="1">
    <source>
        <dbReference type="EMBL" id="KAF2545939.1"/>
    </source>
</evidence>
<dbReference type="EMBL" id="QGKV02000297">
    <property type="protein sequence ID" value="KAF3607837.1"/>
    <property type="molecule type" value="Genomic_DNA"/>
</dbReference>
<dbReference type="Proteomes" id="UP000266723">
    <property type="component" value="Unassembled WGS sequence"/>
</dbReference>
<proteinExistence type="predicted"/>
<gene>
    <name evidence="2" type="ORF">DY000_02047989</name>
    <name evidence="1" type="ORF">F2Q70_00021646</name>
</gene>
<organism evidence="1">
    <name type="scientific">Brassica cretica</name>
    <name type="common">Mustard</name>
    <dbReference type="NCBI Taxonomy" id="69181"/>
    <lineage>
        <taxon>Eukaryota</taxon>
        <taxon>Viridiplantae</taxon>
        <taxon>Streptophyta</taxon>
        <taxon>Embryophyta</taxon>
        <taxon>Tracheophyta</taxon>
        <taxon>Spermatophyta</taxon>
        <taxon>Magnoliopsida</taxon>
        <taxon>eudicotyledons</taxon>
        <taxon>Gunneridae</taxon>
        <taxon>Pentapetalae</taxon>
        <taxon>rosids</taxon>
        <taxon>malvids</taxon>
        <taxon>Brassicales</taxon>
        <taxon>Brassicaceae</taxon>
        <taxon>Brassiceae</taxon>
        <taxon>Brassica</taxon>
    </lineage>
</organism>
<reference evidence="1" key="1">
    <citation type="submission" date="2019-12" db="EMBL/GenBank/DDBJ databases">
        <title>Genome sequencing and annotation of Brassica cretica.</title>
        <authorList>
            <person name="Studholme D.J."/>
            <person name="Sarris P.F."/>
        </authorList>
    </citation>
    <scope>NUCLEOTIDE SEQUENCE</scope>
    <source>
        <strain evidence="1">PFS-102/07</strain>
        <tissue evidence="1">Leaf</tissue>
    </source>
</reference>
<accession>A0A8S9GK36</accession>
<name>A0A8S9GK36_BRACR</name>
<comment type="caution">
    <text evidence="1">The sequence shown here is derived from an EMBL/GenBank/DDBJ whole genome shotgun (WGS) entry which is preliminary data.</text>
</comment>
<reference evidence="2" key="2">
    <citation type="submission" date="2019-12" db="EMBL/GenBank/DDBJ databases">
        <authorList>
            <person name="Studholme D.J."/>
            <person name="Sarris P."/>
        </authorList>
    </citation>
    <scope>NUCLEOTIDE SEQUENCE</scope>
    <source>
        <strain evidence="2">PFS-1207/04</strain>
        <tissue evidence="2">Leaf</tissue>
    </source>
</reference>
<evidence type="ECO:0000313" key="3">
    <source>
        <dbReference type="Proteomes" id="UP000266723"/>
    </source>
</evidence>